<sequence>MTDSFVPTLMPGETLTPEALEALERESRVAPARRHGAIDRLLSGVRIGRRIYALVWLSLLLLGGAAAIQVLSERTIRATEAEADALRADADAVRGIELNLARMEVADVGFARDPAAAQAAFAAARDAACALATGSLQARVGTLDTAFAAAADARSRIGFGDGDGLRGGMRDAAQTIETELTQWPNVAAIAAKMSALRRYEQSFLVTASADDAGRLRKTVNELDFAISGGPFGADTREKLGAALKAYGAAMRAYVEAVTQRSASDAALAEAFGAARAEARSRLDAIGRDLAAARERVGAVRARTARALMVAGGIGVVLFGVLAIAIARSIHAPIADIRAAMNGLAAGDRGVRIPGLARRDEIGAMARSIAVFKQTAHEIEEIRAQEQRTKEAAERDRRETLRRMADSFENTVRRVALAVHESAERIAVDAGGLSRDSETTRRQGEDMAATIGRAADSMGRVVSSSDELLRTVESVDRRLDESGESIRRARDGATAITGRVKALSDAAHGIGKVVELIAEIADKTNLLALNATIEAARAGEMGKGFAVVADEVKQLAQQTRRATAEIDVHVKGIQTDIAAAVDAMSAICADVADIEALAHNLGDAVNRQTAASTEIRDHVAAAADGTDAVSDRLGAMTRAIAAASASADGVVATVAELTEQSRRLETELDGFIGRIHAL</sequence>
<feature type="domain" description="Methyl-accepting transducer" evidence="6">
    <location>
        <begin position="414"/>
        <end position="657"/>
    </location>
</feature>
<feature type="transmembrane region" description="Helical" evidence="5">
    <location>
        <begin position="306"/>
        <end position="326"/>
    </location>
</feature>
<feature type="domain" description="HAMP" evidence="7">
    <location>
        <begin position="327"/>
        <end position="380"/>
    </location>
</feature>
<evidence type="ECO:0000256" key="3">
    <source>
        <dbReference type="PROSITE-ProRule" id="PRU00284"/>
    </source>
</evidence>
<reference evidence="8" key="1">
    <citation type="submission" date="2016-04" db="EMBL/GenBank/DDBJ databases">
        <authorList>
            <person name="Evans L.H."/>
            <person name="Alamgir A."/>
            <person name="Owens N."/>
            <person name="Weber N.D."/>
            <person name="Virtaneva K."/>
            <person name="Barbian K."/>
            <person name="Babar A."/>
            <person name="Rosenke K."/>
        </authorList>
    </citation>
    <scope>NUCLEOTIDE SEQUENCE</scope>
    <source>
        <strain evidence="8">86</strain>
    </source>
</reference>
<dbReference type="Gene3D" id="1.10.287.950">
    <property type="entry name" value="Methyl-accepting chemotaxis protein"/>
    <property type="match status" value="1"/>
</dbReference>
<dbReference type="GO" id="GO:0016020">
    <property type="term" value="C:membrane"/>
    <property type="evidence" value="ECO:0007669"/>
    <property type="project" value="InterPro"/>
</dbReference>
<proteinExistence type="inferred from homology"/>
<keyword evidence="5" id="KW-1133">Transmembrane helix</keyword>
<gene>
    <name evidence="8" type="ORF">KL86APRO_10915</name>
</gene>
<feature type="coiled-coil region" evidence="4">
    <location>
        <begin position="375"/>
        <end position="402"/>
    </location>
</feature>
<organism evidence="8">
    <name type="scientific">uncultured Alphaproteobacteria bacterium</name>
    <dbReference type="NCBI Taxonomy" id="91750"/>
    <lineage>
        <taxon>Bacteria</taxon>
        <taxon>Pseudomonadati</taxon>
        <taxon>Pseudomonadota</taxon>
        <taxon>Alphaproteobacteria</taxon>
        <taxon>environmental samples</taxon>
    </lineage>
</organism>
<comment type="similarity">
    <text evidence="2">Belongs to the methyl-accepting chemotaxis (MCP) protein family.</text>
</comment>
<feature type="transmembrane region" description="Helical" evidence="5">
    <location>
        <begin position="51"/>
        <end position="71"/>
    </location>
</feature>
<evidence type="ECO:0000259" key="6">
    <source>
        <dbReference type="PROSITE" id="PS50111"/>
    </source>
</evidence>
<evidence type="ECO:0000313" key="8">
    <source>
        <dbReference type="EMBL" id="SBV97674.1"/>
    </source>
</evidence>
<dbReference type="PANTHER" id="PTHR32089:SF112">
    <property type="entry name" value="LYSOZYME-LIKE PROTEIN-RELATED"/>
    <property type="match status" value="1"/>
</dbReference>
<dbReference type="AlphaFoldDB" id="A0A212JDZ3"/>
<dbReference type="InterPro" id="IPR004089">
    <property type="entry name" value="MCPsignal_dom"/>
</dbReference>
<evidence type="ECO:0000259" key="7">
    <source>
        <dbReference type="PROSITE" id="PS50885"/>
    </source>
</evidence>
<dbReference type="GO" id="GO:0007165">
    <property type="term" value="P:signal transduction"/>
    <property type="evidence" value="ECO:0007669"/>
    <property type="project" value="UniProtKB-KW"/>
</dbReference>
<keyword evidence="5" id="KW-0812">Transmembrane</keyword>
<dbReference type="InterPro" id="IPR003660">
    <property type="entry name" value="HAMP_dom"/>
</dbReference>
<dbReference type="EMBL" id="FLUO01000001">
    <property type="protein sequence ID" value="SBV97674.1"/>
    <property type="molecule type" value="Genomic_DNA"/>
</dbReference>
<evidence type="ECO:0000256" key="1">
    <source>
        <dbReference type="ARBA" id="ARBA00023224"/>
    </source>
</evidence>
<evidence type="ECO:0000256" key="4">
    <source>
        <dbReference type="SAM" id="Coils"/>
    </source>
</evidence>
<accession>A0A212JDZ3</accession>
<dbReference type="PROSITE" id="PS50111">
    <property type="entry name" value="CHEMOTAXIS_TRANSDUC_2"/>
    <property type="match status" value="1"/>
</dbReference>
<dbReference type="SMART" id="SM00283">
    <property type="entry name" value="MA"/>
    <property type="match status" value="1"/>
</dbReference>
<evidence type="ECO:0000256" key="2">
    <source>
        <dbReference type="ARBA" id="ARBA00029447"/>
    </source>
</evidence>
<dbReference type="Gene3D" id="6.10.340.10">
    <property type="match status" value="1"/>
</dbReference>
<dbReference type="PROSITE" id="PS50885">
    <property type="entry name" value="HAMP"/>
    <property type="match status" value="1"/>
</dbReference>
<keyword evidence="1 3" id="KW-0807">Transducer</keyword>
<dbReference type="CDD" id="cd06225">
    <property type="entry name" value="HAMP"/>
    <property type="match status" value="1"/>
</dbReference>
<dbReference type="Pfam" id="PF00672">
    <property type="entry name" value="HAMP"/>
    <property type="match status" value="1"/>
</dbReference>
<protein>
    <submittedName>
        <fullName evidence="8">Putative Chemotaxis sensory transducer</fullName>
    </submittedName>
</protein>
<keyword evidence="4" id="KW-0175">Coiled coil</keyword>
<name>A0A212JDZ3_9PROT</name>
<keyword evidence="5" id="KW-0472">Membrane</keyword>
<dbReference type="SMART" id="SM00304">
    <property type="entry name" value="HAMP"/>
    <property type="match status" value="1"/>
</dbReference>
<evidence type="ECO:0000256" key="5">
    <source>
        <dbReference type="SAM" id="Phobius"/>
    </source>
</evidence>
<dbReference type="SUPFAM" id="SSF58104">
    <property type="entry name" value="Methyl-accepting chemotaxis protein (MCP) signaling domain"/>
    <property type="match status" value="1"/>
</dbReference>
<dbReference type="PANTHER" id="PTHR32089">
    <property type="entry name" value="METHYL-ACCEPTING CHEMOTAXIS PROTEIN MCPB"/>
    <property type="match status" value="1"/>
</dbReference>
<dbReference type="Pfam" id="PF00015">
    <property type="entry name" value="MCPsignal"/>
    <property type="match status" value="1"/>
</dbReference>